<comment type="caution">
    <text evidence="3">The sequence shown here is derived from an EMBL/GenBank/DDBJ whole genome shotgun (WGS) entry which is preliminary data.</text>
</comment>
<dbReference type="SUPFAM" id="SSF46785">
    <property type="entry name" value="Winged helix' DNA-binding domain"/>
    <property type="match status" value="1"/>
</dbReference>
<dbReference type="SMR" id="A0A101E1V1"/>
<sequence length="106" mass="12314">MSNPLGELVKALEKLSFKPSDVRIYSLLLERGGIRVSEIARELDLSARFVRDRLKVLLKRGFVRREIVEKGWVGYIYSAEKPEKVLKEFKSSILGEIERIEKMFTD</sequence>
<reference evidence="4 5" key="2">
    <citation type="journal article" date="2015" name="MBio">
        <title>Genome-Resolved Metagenomic Analysis Reveals Roles for Candidate Phyla and Other Microbial Community Members in Biogeochemical Transformations in Oil Reservoirs.</title>
        <authorList>
            <person name="Hu P."/>
            <person name="Tom L."/>
            <person name="Singh A."/>
            <person name="Thomas B.C."/>
            <person name="Baker B.J."/>
            <person name="Piceno Y.M."/>
            <person name="Andersen G.L."/>
            <person name="Banfield J.F."/>
        </authorList>
    </citation>
    <scope>NUCLEOTIDE SEQUENCE [LARGE SCALE GENOMIC DNA]</scope>
</reference>
<dbReference type="CDD" id="cd00090">
    <property type="entry name" value="HTH_ARSR"/>
    <property type="match status" value="1"/>
</dbReference>
<name>A0A101E1V1_ARCFL</name>
<dbReference type="EMBL" id="LGEQ01000011">
    <property type="protein sequence ID" value="KUJ93993.1"/>
    <property type="molecule type" value="Genomic_DNA"/>
</dbReference>
<dbReference type="InterPro" id="IPR011991">
    <property type="entry name" value="ArsR-like_HTH"/>
</dbReference>
<dbReference type="Pfam" id="PF01978">
    <property type="entry name" value="TrmB"/>
    <property type="match status" value="1"/>
</dbReference>
<protein>
    <recommendedName>
        <fullName evidence="1">Transcription regulator TrmB N-terminal domain-containing protein</fullName>
    </recommendedName>
</protein>
<evidence type="ECO:0000313" key="4">
    <source>
        <dbReference type="Proteomes" id="UP000054015"/>
    </source>
</evidence>
<accession>A0A101E1V1</accession>
<evidence type="ECO:0000313" key="5">
    <source>
        <dbReference type="Proteomes" id="UP000054307"/>
    </source>
</evidence>
<dbReference type="EMBL" id="LGEX01000014">
    <property type="protein sequence ID" value="KUK07023.1"/>
    <property type="molecule type" value="Genomic_DNA"/>
</dbReference>
<evidence type="ECO:0000313" key="3">
    <source>
        <dbReference type="EMBL" id="KUK07023.1"/>
    </source>
</evidence>
<reference evidence="3" key="1">
    <citation type="journal article" date="2015" name="MBio">
        <title>Genome-resolved metagenomic analysis reveals roles for candidate phyla and other microbial community members in biogeochemical transformations in oil reservoirs.</title>
        <authorList>
            <person name="Hu P."/>
            <person name="Tom L."/>
            <person name="Singh A."/>
            <person name="Thomas B.C."/>
            <person name="Baker B.J."/>
            <person name="Piceno Y.M."/>
            <person name="Andersen G.L."/>
            <person name="Banfield J.F."/>
        </authorList>
    </citation>
    <scope>NUCLEOTIDE SEQUENCE [LARGE SCALE GENOMIC DNA]</scope>
    <source>
        <strain evidence="3">49_2300</strain>
        <strain evidence="2">49_95</strain>
    </source>
</reference>
<dbReference type="InterPro" id="IPR036388">
    <property type="entry name" value="WH-like_DNA-bd_sf"/>
</dbReference>
<proteinExistence type="predicted"/>
<dbReference type="AlphaFoldDB" id="A0A101E1V1"/>
<dbReference type="Proteomes" id="UP000054307">
    <property type="component" value="Unassembled WGS sequence"/>
</dbReference>
<evidence type="ECO:0000313" key="2">
    <source>
        <dbReference type="EMBL" id="KUJ93993.1"/>
    </source>
</evidence>
<dbReference type="PATRIC" id="fig|2234.6.peg.1229"/>
<dbReference type="Gene3D" id="1.10.10.10">
    <property type="entry name" value="Winged helix-like DNA-binding domain superfamily/Winged helix DNA-binding domain"/>
    <property type="match status" value="1"/>
</dbReference>
<evidence type="ECO:0000259" key="1">
    <source>
        <dbReference type="Pfam" id="PF01978"/>
    </source>
</evidence>
<organism evidence="3 4">
    <name type="scientific">Archaeoglobus fulgidus</name>
    <dbReference type="NCBI Taxonomy" id="2234"/>
    <lineage>
        <taxon>Archaea</taxon>
        <taxon>Methanobacteriati</taxon>
        <taxon>Methanobacteriota</taxon>
        <taxon>Archaeoglobi</taxon>
        <taxon>Archaeoglobales</taxon>
        <taxon>Archaeoglobaceae</taxon>
        <taxon>Archaeoglobus</taxon>
    </lineage>
</organism>
<feature type="domain" description="Transcription regulator TrmB N-terminal" evidence="1">
    <location>
        <begin position="12"/>
        <end position="82"/>
    </location>
</feature>
<dbReference type="InterPro" id="IPR036390">
    <property type="entry name" value="WH_DNA-bd_sf"/>
</dbReference>
<dbReference type="InterPro" id="IPR002831">
    <property type="entry name" value="Tscrpt_reg_TrmB_N"/>
</dbReference>
<dbReference type="Proteomes" id="UP000054015">
    <property type="component" value="Unassembled WGS sequence"/>
</dbReference>
<gene>
    <name evidence="2" type="ORF">XD40_0814</name>
    <name evidence="3" type="ORF">XD48_0735</name>
</gene>